<dbReference type="EMBL" id="BK016125">
    <property type="protein sequence ID" value="DAF97057.1"/>
    <property type="molecule type" value="Genomic_DNA"/>
</dbReference>
<name>A0A8S5URD3_9CAUD</name>
<accession>A0A8S5URD3</accession>
<proteinExistence type="predicted"/>
<sequence>MATIILRPSADVSLGHSCSSGSNGYSLINESSADDNSTYIYQSISSTSSSSKTSTFKMSGTLSTSNKIKVTSVKVYVRAYENGNSDYTCSGKYKISVGSNSSSEAEMSNLTSQSSYTNYSTTYSASDLNISALNFSGLDDLNMTVTVSTSGNLTSTKGDSFNVRITQIYAEVTYEEVVSGGTGLYMKSNGSYVEVQKVYKKNNGIYVEQTDLKSLFSTSTKYKKGN</sequence>
<evidence type="ECO:0000313" key="1">
    <source>
        <dbReference type="EMBL" id="DAF97057.1"/>
    </source>
</evidence>
<organism evidence="1">
    <name type="scientific">Siphoviridae sp. ctg6c78</name>
    <dbReference type="NCBI Taxonomy" id="2825603"/>
    <lineage>
        <taxon>Viruses</taxon>
        <taxon>Duplodnaviria</taxon>
        <taxon>Heunggongvirae</taxon>
        <taxon>Uroviricota</taxon>
        <taxon>Caudoviricetes</taxon>
    </lineage>
</organism>
<protein>
    <submittedName>
        <fullName evidence="1">Uncharacterized protein</fullName>
    </submittedName>
</protein>
<reference evidence="1" key="1">
    <citation type="journal article" date="2021" name="Proc. Natl. Acad. Sci. U.S.A.">
        <title>A Catalog of Tens of Thousands of Viruses from Human Metagenomes Reveals Hidden Associations with Chronic Diseases.</title>
        <authorList>
            <person name="Tisza M.J."/>
            <person name="Buck C.B."/>
        </authorList>
    </citation>
    <scope>NUCLEOTIDE SEQUENCE</scope>
    <source>
        <strain evidence="1">Ctg6c78</strain>
    </source>
</reference>